<sequence>MLARHRFGNMDGRRTDEGGRHRDWFGGIPSVFRSFAEEEDLSTSGREACGQSPAPANVNVLEDDIACPFDSDESRIADHPPGRSRSRITGRGPK</sequence>
<protein>
    <submittedName>
        <fullName evidence="2">Uncharacterized protein</fullName>
    </submittedName>
</protein>
<feature type="region of interest" description="Disordered" evidence="1">
    <location>
        <begin position="1"/>
        <end position="23"/>
    </location>
</feature>
<evidence type="ECO:0000313" key="2">
    <source>
        <dbReference type="EMBL" id="KAL3728699.1"/>
    </source>
</evidence>
<feature type="region of interest" description="Disordered" evidence="1">
    <location>
        <begin position="69"/>
        <end position="94"/>
    </location>
</feature>
<dbReference type="AlphaFoldDB" id="A0ABD3JQZ7"/>
<feature type="compositionally biased region" description="Basic and acidic residues" evidence="1">
    <location>
        <begin position="11"/>
        <end position="23"/>
    </location>
</feature>
<reference evidence="2 3" key="1">
    <citation type="submission" date="2024-11" db="EMBL/GenBank/DDBJ databases">
        <title>Chromosome-level genome assembly of Eucalyptus globulus Labill. provides insights into its genome evolution.</title>
        <authorList>
            <person name="Li X."/>
        </authorList>
    </citation>
    <scope>NUCLEOTIDE SEQUENCE [LARGE SCALE GENOMIC DNA]</scope>
    <source>
        <strain evidence="2">CL2024</strain>
        <tissue evidence="2">Fresh tender leaves</tissue>
    </source>
</reference>
<accession>A0ABD3JQZ7</accession>
<evidence type="ECO:0000313" key="3">
    <source>
        <dbReference type="Proteomes" id="UP001634007"/>
    </source>
</evidence>
<dbReference type="Proteomes" id="UP001634007">
    <property type="component" value="Unassembled WGS sequence"/>
</dbReference>
<feature type="compositionally biased region" description="Basic and acidic residues" evidence="1">
    <location>
        <begin position="72"/>
        <end position="81"/>
    </location>
</feature>
<organism evidence="2 3">
    <name type="scientific">Eucalyptus globulus</name>
    <name type="common">Tasmanian blue gum</name>
    <dbReference type="NCBI Taxonomy" id="34317"/>
    <lineage>
        <taxon>Eukaryota</taxon>
        <taxon>Viridiplantae</taxon>
        <taxon>Streptophyta</taxon>
        <taxon>Embryophyta</taxon>
        <taxon>Tracheophyta</taxon>
        <taxon>Spermatophyta</taxon>
        <taxon>Magnoliopsida</taxon>
        <taxon>eudicotyledons</taxon>
        <taxon>Gunneridae</taxon>
        <taxon>Pentapetalae</taxon>
        <taxon>rosids</taxon>
        <taxon>malvids</taxon>
        <taxon>Myrtales</taxon>
        <taxon>Myrtaceae</taxon>
        <taxon>Myrtoideae</taxon>
        <taxon>Eucalypteae</taxon>
        <taxon>Eucalyptus</taxon>
    </lineage>
</organism>
<proteinExistence type="predicted"/>
<keyword evidence="3" id="KW-1185">Reference proteome</keyword>
<comment type="caution">
    <text evidence="2">The sequence shown here is derived from an EMBL/GenBank/DDBJ whole genome shotgun (WGS) entry which is preliminary data.</text>
</comment>
<evidence type="ECO:0000256" key="1">
    <source>
        <dbReference type="SAM" id="MobiDB-lite"/>
    </source>
</evidence>
<feature type="compositionally biased region" description="Basic residues" evidence="1">
    <location>
        <begin position="82"/>
        <end position="94"/>
    </location>
</feature>
<gene>
    <name evidence="2" type="ORF">ACJRO7_033303</name>
</gene>
<dbReference type="EMBL" id="JBJKBG010000008">
    <property type="protein sequence ID" value="KAL3728699.1"/>
    <property type="molecule type" value="Genomic_DNA"/>
</dbReference>
<name>A0ABD3JQZ7_EUCGL</name>